<dbReference type="Proteomes" id="UP000320762">
    <property type="component" value="Unassembled WGS sequence"/>
</dbReference>
<feature type="compositionally biased region" description="Pro residues" evidence="1">
    <location>
        <begin position="1024"/>
        <end position="1037"/>
    </location>
</feature>
<feature type="region of interest" description="Disordered" evidence="1">
    <location>
        <begin position="295"/>
        <end position="334"/>
    </location>
</feature>
<feature type="compositionally biased region" description="Basic and acidic residues" evidence="1">
    <location>
        <begin position="1275"/>
        <end position="1286"/>
    </location>
</feature>
<organism evidence="2 3">
    <name type="scientific">Schizophyllum amplum</name>
    <dbReference type="NCBI Taxonomy" id="97359"/>
    <lineage>
        <taxon>Eukaryota</taxon>
        <taxon>Fungi</taxon>
        <taxon>Dikarya</taxon>
        <taxon>Basidiomycota</taxon>
        <taxon>Agaricomycotina</taxon>
        <taxon>Agaricomycetes</taxon>
        <taxon>Agaricomycetidae</taxon>
        <taxon>Agaricales</taxon>
        <taxon>Schizophyllaceae</taxon>
        <taxon>Schizophyllum</taxon>
    </lineage>
</organism>
<feature type="region of interest" description="Disordered" evidence="1">
    <location>
        <begin position="252"/>
        <end position="275"/>
    </location>
</feature>
<gene>
    <name evidence="2" type="ORF">BD626DRAFT_479847</name>
</gene>
<feature type="region of interest" description="Disordered" evidence="1">
    <location>
        <begin position="1115"/>
        <end position="1180"/>
    </location>
</feature>
<sequence>MSRLTANPFQRPPLFQFPGPSRGQQGSGLHSPPDTEAVPPNLSMSTANASVAVGIDTMRFPEPEHVHHAAPPSLAESMRPRKGPTLSYYNSGIREARERTVQRSLKSFIVVLPPPSLLDEHGPLGHTLSTGPRHRLRDGILLPLFPTIFGQLSAIAKEFNFPSTAGLCLYLHINESGSTMTPRISDDAWPLVWSHVFDMGLSHGGRLPIAGKVEFDIDFVQARWFRSWVTGAQREQDLSFTMDIPMSTVDVPHSPPAHERHESRTTSVVDLQSHTGALSRRHIPKKLSLVERYDFPTSQPQSRTPSRPSGSLHHSPTRELSPIMQEDEPQSALERKVRKWRARTSAVLPSPLAHDADGLEEEASVQDVDDEEMSELRLEDFAWSISSFGPEDYDQEASIYGSDRVPSVHIAQRAEGSVAMTASTATSWGALYLPSPAPTRSRIDTPDIAARMFEDAPSTPTTATSWGAPSEWPASPAYQYRAPSVDLAYRMMGSRPCTPTTATSWGPGSWPPSPIAQYPRSPSIHLAYRGEFSRPVTPTTATSWGAPSEWPASPAAYPRSPSIHMANRGDFSRPVTPSTATSWGAPSWPASPMEREHIGTPDAAQIAFDFDQERGVKKTRPHPMSFPYYDAFKASPWNHVWPYTQANARDGEYTVAIRLQSEYPSLDIYPAVYPYNLDNIYPAVSTSGAPAAARQIAPEPSMTIVVQRSTVTVVSSERKPTVGKRVLSATVVKRLPLSIRLQSNPAAYPSLEIYPAVERPATRAPAAPQVAAPQLRTVATSSYPFLVIYAPVYPHLDLYPSPAASRISAQTPQSTLKHAKRTMAPVSAGGMYPVLNIYPAVYPHFDLYPAHSASNKQQQSTSKSVGCSVTTSHTEIYPFICLYAPVYPHFDLYPAPAAHTVSKISRSMVSRSQPTRGRTHAQLHAVVMLEHAAALMPRSPSSSKPRPAHRTHTELHDAVMPVFKEEQERTIVQTLPPVTSAGRYPCLSLYAPVYPHFDLYPAPAGRTLVRARPISRRVRISTAPRPPAPTVPLPPAPTAGTHSRASSSQVSSPLTRSPLSKSSSQVPRTSSPSSARSNSPLTARPSPPPRPKRHRLTHSELHAMVMLEMRMAEMTRDPPPMPRRTKMEAPEWDSSKLTSGSARLSMLRPASGRTLPASPRPLSRASTVSGRSDEGRRSEYMGKVDAMRSQFAARDNAAQSSEFLSRVTPPITRASSMREPPSHRRAVEEGRRGGEESLQPGRPERHLRSSSSISKRMEMLQEAASRPVRSSVILEQDRALPKRRQSEMPSMLHSEIPSLRESLSRFPMPPAPPMPSKSS</sequence>
<feature type="compositionally biased region" description="Low complexity" evidence="1">
    <location>
        <begin position="1060"/>
        <end position="1080"/>
    </location>
</feature>
<accession>A0A550CSL9</accession>
<dbReference type="STRING" id="97359.A0A550CSL9"/>
<dbReference type="EMBL" id="VDMD01000002">
    <property type="protein sequence ID" value="TRM67791.1"/>
    <property type="molecule type" value="Genomic_DNA"/>
</dbReference>
<protein>
    <submittedName>
        <fullName evidence="2">Uncharacterized protein</fullName>
    </submittedName>
</protein>
<evidence type="ECO:0000256" key="1">
    <source>
        <dbReference type="SAM" id="MobiDB-lite"/>
    </source>
</evidence>
<feature type="compositionally biased region" description="Basic and acidic residues" evidence="1">
    <location>
        <begin position="1220"/>
        <end position="1235"/>
    </location>
</feature>
<feature type="compositionally biased region" description="Polar residues" evidence="1">
    <location>
        <begin position="1043"/>
        <end position="1059"/>
    </location>
</feature>
<feature type="region of interest" description="Disordered" evidence="1">
    <location>
        <begin position="1193"/>
        <end position="1319"/>
    </location>
</feature>
<feature type="region of interest" description="Disordered" evidence="1">
    <location>
        <begin position="1"/>
        <end position="42"/>
    </location>
</feature>
<dbReference type="PANTHER" id="PTHR24216">
    <property type="entry name" value="PAXILLIN-RELATED"/>
    <property type="match status" value="1"/>
</dbReference>
<evidence type="ECO:0000313" key="3">
    <source>
        <dbReference type="Proteomes" id="UP000320762"/>
    </source>
</evidence>
<feature type="compositionally biased region" description="Pro residues" evidence="1">
    <location>
        <begin position="1307"/>
        <end position="1319"/>
    </location>
</feature>
<evidence type="ECO:0000313" key="2">
    <source>
        <dbReference type="EMBL" id="TRM67791.1"/>
    </source>
</evidence>
<keyword evidence="3" id="KW-1185">Reference proteome</keyword>
<reference evidence="2 3" key="1">
    <citation type="journal article" date="2019" name="New Phytol.">
        <title>Comparative genomics reveals unique wood-decay strategies and fruiting body development in the Schizophyllaceae.</title>
        <authorList>
            <person name="Almasi E."/>
            <person name="Sahu N."/>
            <person name="Krizsan K."/>
            <person name="Balint B."/>
            <person name="Kovacs G.M."/>
            <person name="Kiss B."/>
            <person name="Cseklye J."/>
            <person name="Drula E."/>
            <person name="Henrissat B."/>
            <person name="Nagy I."/>
            <person name="Chovatia M."/>
            <person name="Adam C."/>
            <person name="LaButti K."/>
            <person name="Lipzen A."/>
            <person name="Riley R."/>
            <person name="Grigoriev I.V."/>
            <person name="Nagy L.G."/>
        </authorList>
    </citation>
    <scope>NUCLEOTIDE SEQUENCE [LARGE SCALE GENOMIC DNA]</scope>
    <source>
        <strain evidence="2 3">NL-1724</strain>
    </source>
</reference>
<feature type="compositionally biased region" description="Low complexity" evidence="1">
    <location>
        <begin position="296"/>
        <end position="309"/>
    </location>
</feature>
<dbReference type="OrthoDB" id="3269353at2759"/>
<comment type="caution">
    <text evidence="2">The sequence shown here is derived from an EMBL/GenBank/DDBJ whole genome shotgun (WGS) entry which is preliminary data.</text>
</comment>
<proteinExistence type="predicted"/>
<feature type="region of interest" description="Disordered" evidence="1">
    <location>
        <begin position="1018"/>
        <end position="1098"/>
    </location>
</feature>
<feature type="compositionally biased region" description="Polar residues" evidence="1">
    <location>
        <begin position="265"/>
        <end position="275"/>
    </location>
</feature>
<feature type="compositionally biased region" description="Basic and acidic residues" evidence="1">
    <location>
        <begin position="1171"/>
        <end position="1180"/>
    </location>
</feature>
<name>A0A550CSL9_9AGAR</name>